<dbReference type="eggNOG" id="COG0520">
    <property type="taxonomic scope" value="Bacteria"/>
</dbReference>
<evidence type="ECO:0000259" key="5">
    <source>
        <dbReference type="Pfam" id="PF00266"/>
    </source>
</evidence>
<comment type="cofactor">
    <cofactor evidence="1 4">
        <name>pyridoxal 5'-phosphate</name>
        <dbReference type="ChEBI" id="CHEBI:597326"/>
    </cofactor>
</comment>
<dbReference type="EMBL" id="DF820466">
    <property type="protein sequence ID" value="GAK57735.1"/>
    <property type="molecule type" value="Genomic_DNA"/>
</dbReference>
<keyword evidence="2" id="KW-0663">Pyridoxal phosphate</keyword>
<dbReference type="Pfam" id="PF00266">
    <property type="entry name" value="Aminotran_5"/>
    <property type="match status" value="1"/>
</dbReference>
<dbReference type="PANTHER" id="PTHR43586:SF4">
    <property type="entry name" value="ISOPENICILLIN N EPIMERASE"/>
    <property type="match status" value="1"/>
</dbReference>
<dbReference type="SUPFAM" id="SSF53383">
    <property type="entry name" value="PLP-dependent transferases"/>
    <property type="match status" value="1"/>
</dbReference>
<evidence type="ECO:0000313" key="7">
    <source>
        <dbReference type="Proteomes" id="UP000030661"/>
    </source>
</evidence>
<dbReference type="InterPro" id="IPR015421">
    <property type="entry name" value="PyrdxlP-dep_Trfase_major"/>
</dbReference>
<feature type="domain" description="Aminotransferase class V" evidence="5">
    <location>
        <begin position="2"/>
        <end position="190"/>
    </location>
</feature>
<dbReference type="AlphaFoldDB" id="A0A081BZI0"/>
<organism evidence="6">
    <name type="scientific">Vecturithrix granuli</name>
    <dbReference type="NCBI Taxonomy" id="1499967"/>
    <lineage>
        <taxon>Bacteria</taxon>
        <taxon>Candidatus Moduliflexota</taxon>
        <taxon>Candidatus Vecturitrichia</taxon>
        <taxon>Candidatus Vecturitrichales</taxon>
        <taxon>Candidatus Vecturitrichaceae</taxon>
        <taxon>Candidatus Vecturithrix</taxon>
    </lineage>
</organism>
<name>A0A081BZI0_VECG1</name>
<evidence type="ECO:0000256" key="1">
    <source>
        <dbReference type="ARBA" id="ARBA00001933"/>
    </source>
</evidence>
<proteinExistence type="inferred from homology"/>
<dbReference type="PROSITE" id="PS00595">
    <property type="entry name" value="AA_TRANSFER_CLASS_5"/>
    <property type="match status" value="1"/>
</dbReference>
<evidence type="ECO:0000256" key="4">
    <source>
        <dbReference type="RuleBase" id="RU004504"/>
    </source>
</evidence>
<keyword evidence="7" id="KW-1185">Reference proteome</keyword>
<evidence type="ECO:0000313" key="6">
    <source>
        <dbReference type="EMBL" id="GAK57735.1"/>
    </source>
</evidence>
<dbReference type="InterPro" id="IPR020578">
    <property type="entry name" value="Aminotrans_V_PyrdxlP_BS"/>
</dbReference>
<gene>
    <name evidence="6" type="ORF">U27_04702</name>
</gene>
<sequence>MVVMTHASNVTGAIQPIAEYGHITRAYRLIFMVDAAQTAGKYPLNVVAENIDLLACSGHKGLFGPPGTGLLYIGDAVHLDSLREGGTGTQSELEEQPDTLPDKYESGTLNSVGISGLGAGIQYLVQEGLHNIAAREHALIDRLIKGLAQIPNVTLYIAPTGGEQAPVVSCTITGYTPGEVGALLDQAFDIIKYAPDCIALPQRTKLWGRIPAEQFDSAWVILPRRKILTARSRPCRRLQPRQYNQRFYPTGQI</sequence>
<dbReference type="Proteomes" id="UP000030661">
    <property type="component" value="Unassembled WGS sequence"/>
</dbReference>
<dbReference type="Gene3D" id="3.40.640.10">
    <property type="entry name" value="Type I PLP-dependent aspartate aminotransferase-like (Major domain)"/>
    <property type="match status" value="1"/>
</dbReference>
<dbReference type="InterPro" id="IPR015422">
    <property type="entry name" value="PyrdxlP-dep_Trfase_small"/>
</dbReference>
<dbReference type="HOGENOM" id="CLU_1096942_0_0_0"/>
<evidence type="ECO:0000256" key="2">
    <source>
        <dbReference type="ARBA" id="ARBA00022898"/>
    </source>
</evidence>
<evidence type="ECO:0000256" key="3">
    <source>
        <dbReference type="RuleBase" id="RU004075"/>
    </source>
</evidence>
<dbReference type="Gene3D" id="3.90.1150.10">
    <property type="entry name" value="Aspartate Aminotransferase, domain 1"/>
    <property type="match status" value="1"/>
</dbReference>
<dbReference type="InterPro" id="IPR015424">
    <property type="entry name" value="PyrdxlP-dep_Trfase"/>
</dbReference>
<accession>A0A081BZI0</accession>
<dbReference type="PANTHER" id="PTHR43586">
    <property type="entry name" value="CYSTEINE DESULFURASE"/>
    <property type="match status" value="1"/>
</dbReference>
<comment type="similarity">
    <text evidence="3">Belongs to the class-V pyridoxal-phosphate-dependent aminotransferase family.</text>
</comment>
<reference evidence="6" key="1">
    <citation type="journal article" date="2015" name="PeerJ">
        <title>First genomic representation of candidate bacterial phylum KSB3 points to enhanced environmental sensing as a trigger of wastewater bulking.</title>
        <authorList>
            <person name="Sekiguchi Y."/>
            <person name="Ohashi A."/>
            <person name="Parks D.H."/>
            <person name="Yamauchi T."/>
            <person name="Tyson G.W."/>
            <person name="Hugenholtz P."/>
        </authorList>
    </citation>
    <scope>NUCLEOTIDE SEQUENCE [LARGE SCALE GENOMIC DNA]</scope>
</reference>
<protein>
    <submittedName>
        <fullName evidence="6">Cysteine desulfurase family protein</fullName>
    </submittedName>
</protein>
<dbReference type="STRING" id="1499967.U27_04702"/>
<dbReference type="InterPro" id="IPR000192">
    <property type="entry name" value="Aminotrans_V_dom"/>
</dbReference>